<feature type="signal peptide" evidence="2">
    <location>
        <begin position="1"/>
        <end position="24"/>
    </location>
</feature>
<keyword evidence="2" id="KW-0732">Signal</keyword>
<evidence type="ECO:0000256" key="2">
    <source>
        <dbReference type="SAM" id="SignalP"/>
    </source>
</evidence>
<dbReference type="PANTHER" id="PTHR45642:SF30">
    <property type="entry name" value="SGNH HYDROLASE-TYPE ESTERASE DOMAIN-CONTAINING PROTEIN"/>
    <property type="match status" value="1"/>
</dbReference>
<dbReference type="PANTHER" id="PTHR45642">
    <property type="entry name" value="GDSL ESTERASE/LIPASE EXL3"/>
    <property type="match status" value="1"/>
</dbReference>
<comment type="similarity">
    <text evidence="1">Belongs to the 'GDSL' lipolytic enzyme family.</text>
</comment>
<dbReference type="CDD" id="cd01837">
    <property type="entry name" value="SGNH_plant_lipase_like"/>
    <property type="match status" value="1"/>
</dbReference>
<evidence type="ECO:0000313" key="4">
    <source>
        <dbReference type="Proteomes" id="UP000594638"/>
    </source>
</evidence>
<dbReference type="InterPro" id="IPR036514">
    <property type="entry name" value="SGNH_hydro_sf"/>
</dbReference>
<proteinExistence type="inferred from homology"/>
<dbReference type="Pfam" id="PF00657">
    <property type="entry name" value="Lipase_GDSL"/>
    <property type="match status" value="1"/>
</dbReference>
<evidence type="ECO:0000313" key="3">
    <source>
        <dbReference type="EMBL" id="CAA2974963.1"/>
    </source>
</evidence>
<keyword evidence="4" id="KW-1185">Reference proteome</keyword>
<sequence>MAPAHLNFFTLPVNVLATISLVLSKNDTAQPRFSAILIFGDSLVDTGRFSDGKVISDFLASALGLKETVPAFLDPKLTNEDILTGVCFASAGSGYDDLTNAVYNSIPVLGYDDLTNAVYNSIPVMKQPDILKSYIDKLKSVVGEIKAQEIIGDSMVVVVAGSNDLLINYYGNPSRRNLALYDIGCRSIMVAGFPPLGCGQGQNLIFTTCLDPKNSDSQTYNIKLEELLPEIQAKLPGSKLVYANLFTLFVDMVINPIKYGFLVTTRGCCGTGIFETGPLCSSLTPVCSNPAQYVSWDSIHPTQAAAGYTSQYLQTNALSQF</sequence>
<dbReference type="InterPro" id="IPR050592">
    <property type="entry name" value="GDSL_lipolytic_enzyme"/>
</dbReference>
<reference evidence="3 4" key="1">
    <citation type="submission" date="2019-12" db="EMBL/GenBank/DDBJ databases">
        <authorList>
            <person name="Alioto T."/>
            <person name="Alioto T."/>
            <person name="Gomez Garrido J."/>
        </authorList>
    </citation>
    <scope>NUCLEOTIDE SEQUENCE [LARGE SCALE GENOMIC DNA]</scope>
</reference>
<dbReference type="Gene3D" id="3.40.50.1110">
    <property type="entry name" value="SGNH hydrolase"/>
    <property type="match status" value="1"/>
</dbReference>
<dbReference type="OrthoDB" id="1600564at2759"/>
<dbReference type="SUPFAM" id="SSF52266">
    <property type="entry name" value="SGNH hydrolase"/>
    <property type="match status" value="1"/>
</dbReference>
<dbReference type="Gramene" id="OE9A082704T1">
    <property type="protein sequence ID" value="OE9A082704C1"/>
    <property type="gene ID" value="OE9A082704"/>
</dbReference>
<evidence type="ECO:0000256" key="1">
    <source>
        <dbReference type="ARBA" id="ARBA00008668"/>
    </source>
</evidence>
<dbReference type="GO" id="GO:0006629">
    <property type="term" value="P:lipid metabolic process"/>
    <property type="evidence" value="ECO:0007669"/>
    <property type="project" value="InterPro"/>
</dbReference>
<protein>
    <submittedName>
        <fullName evidence="3">GDSL esterase lipase At2g30310-like</fullName>
    </submittedName>
</protein>
<dbReference type="AlphaFoldDB" id="A0A8S0R7Z1"/>
<dbReference type="GO" id="GO:0016298">
    <property type="term" value="F:lipase activity"/>
    <property type="evidence" value="ECO:0007669"/>
    <property type="project" value="InterPro"/>
</dbReference>
<name>A0A8S0R7Z1_OLEEU</name>
<dbReference type="InterPro" id="IPR035669">
    <property type="entry name" value="SGNH_plant_lipase-like"/>
</dbReference>
<gene>
    <name evidence="3" type="ORF">OLEA9_A082704</name>
</gene>
<organism evidence="3 4">
    <name type="scientific">Olea europaea subsp. europaea</name>
    <dbReference type="NCBI Taxonomy" id="158383"/>
    <lineage>
        <taxon>Eukaryota</taxon>
        <taxon>Viridiplantae</taxon>
        <taxon>Streptophyta</taxon>
        <taxon>Embryophyta</taxon>
        <taxon>Tracheophyta</taxon>
        <taxon>Spermatophyta</taxon>
        <taxon>Magnoliopsida</taxon>
        <taxon>eudicotyledons</taxon>
        <taxon>Gunneridae</taxon>
        <taxon>Pentapetalae</taxon>
        <taxon>asterids</taxon>
        <taxon>lamiids</taxon>
        <taxon>Lamiales</taxon>
        <taxon>Oleaceae</taxon>
        <taxon>Oleeae</taxon>
        <taxon>Olea</taxon>
    </lineage>
</organism>
<dbReference type="InterPro" id="IPR008265">
    <property type="entry name" value="Lipase_GDSL_AS"/>
</dbReference>
<dbReference type="Proteomes" id="UP000594638">
    <property type="component" value="Unassembled WGS sequence"/>
</dbReference>
<dbReference type="EMBL" id="CACTIH010002214">
    <property type="protein sequence ID" value="CAA2974963.1"/>
    <property type="molecule type" value="Genomic_DNA"/>
</dbReference>
<dbReference type="InterPro" id="IPR001087">
    <property type="entry name" value="GDSL"/>
</dbReference>
<comment type="caution">
    <text evidence="3">The sequence shown here is derived from an EMBL/GenBank/DDBJ whole genome shotgun (WGS) entry which is preliminary data.</text>
</comment>
<accession>A0A8S0R7Z1</accession>
<feature type="chain" id="PRO_5035756838" evidence="2">
    <location>
        <begin position="25"/>
        <end position="321"/>
    </location>
</feature>
<dbReference type="PROSITE" id="PS01098">
    <property type="entry name" value="LIPASE_GDSL_SER"/>
    <property type="match status" value="1"/>
</dbReference>